<evidence type="ECO:0000256" key="1">
    <source>
        <dbReference type="SAM" id="MobiDB-lite"/>
    </source>
</evidence>
<comment type="caution">
    <text evidence="2">The sequence shown here is derived from an EMBL/GenBank/DDBJ whole genome shotgun (WGS) entry which is preliminary data.</text>
</comment>
<proteinExistence type="predicted"/>
<organism evidence="2 3">
    <name type="scientific">Candidatus Magasanikbacteria bacterium RIFOXYD1_FULL_40_23</name>
    <dbReference type="NCBI Taxonomy" id="1798705"/>
    <lineage>
        <taxon>Bacteria</taxon>
        <taxon>Candidatus Magasanikiibacteriota</taxon>
    </lineage>
</organism>
<reference evidence="2 3" key="1">
    <citation type="journal article" date="2016" name="Nat. Commun.">
        <title>Thousands of microbial genomes shed light on interconnected biogeochemical processes in an aquifer system.</title>
        <authorList>
            <person name="Anantharaman K."/>
            <person name="Brown C.T."/>
            <person name="Hug L.A."/>
            <person name="Sharon I."/>
            <person name="Castelle C.J."/>
            <person name="Probst A.J."/>
            <person name="Thomas B.C."/>
            <person name="Singh A."/>
            <person name="Wilkins M.J."/>
            <person name="Karaoz U."/>
            <person name="Brodie E.L."/>
            <person name="Williams K.H."/>
            <person name="Hubbard S.S."/>
            <person name="Banfield J.F."/>
        </authorList>
    </citation>
    <scope>NUCLEOTIDE SEQUENCE [LARGE SCALE GENOMIC DNA]</scope>
</reference>
<sequence>MPENAGYNPDNDAKAKAALEQAESLVAQEEAERAKAQETGDQKLDLDDSDLDGLLEGFGDDKGEDE</sequence>
<name>A0A1F6P7R9_9BACT</name>
<dbReference type="AlphaFoldDB" id="A0A1F6P7R9"/>
<evidence type="ECO:0000313" key="2">
    <source>
        <dbReference type="EMBL" id="OGH92090.1"/>
    </source>
</evidence>
<feature type="region of interest" description="Disordered" evidence="1">
    <location>
        <begin position="1"/>
        <end position="66"/>
    </location>
</feature>
<accession>A0A1F6P7R9</accession>
<dbReference type="STRING" id="1798705.A2563_00680"/>
<gene>
    <name evidence="2" type="ORF">A2563_00680</name>
</gene>
<dbReference type="EMBL" id="MFRA01000008">
    <property type="protein sequence ID" value="OGH92090.1"/>
    <property type="molecule type" value="Genomic_DNA"/>
</dbReference>
<feature type="compositionally biased region" description="Basic and acidic residues" evidence="1">
    <location>
        <begin position="30"/>
        <end position="46"/>
    </location>
</feature>
<dbReference type="Proteomes" id="UP000176634">
    <property type="component" value="Unassembled WGS sequence"/>
</dbReference>
<protein>
    <submittedName>
        <fullName evidence="2">Uncharacterized protein</fullName>
    </submittedName>
</protein>
<evidence type="ECO:0000313" key="3">
    <source>
        <dbReference type="Proteomes" id="UP000176634"/>
    </source>
</evidence>